<dbReference type="InterPro" id="IPR050833">
    <property type="entry name" value="Poly_Biosynth_Transport"/>
</dbReference>
<evidence type="ECO:0000256" key="5">
    <source>
        <dbReference type="ARBA" id="ARBA00023136"/>
    </source>
</evidence>
<evidence type="ECO:0000313" key="7">
    <source>
        <dbReference type="EMBL" id="NYD55946.1"/>
    </source>
</evidence>
<feature type="transmembrane region" description="Helical" evidence="6">
    <location>
        <begin position="157"/>
        <end position="177"/>
    </location>
</feature>
<name>A0A7Y9EY62_9ACTN</name>
<comment type="subcellular location">
    <subcellularLocation>
        <location evidence="1">Cell membrane</location>
        <topology evidence="1">Multi-pass membrane protein</topology>
    </subcellularLocation>
</comment>
<feature type="transmembrane region" description="Helical" evidence="6">
    <location>
        <begin position="306"/>
        <end position="325"/>
    </location>
</feature>
<gene>
    <name evidence="7" type="ORF">BKA08_000184</name>
</gene>
<feature type="transmembrane region" description="Helical" evidence="6">
    <location>
        <begin position="93"/>
        <end position="121"/>
    </location>
</feature>
<evidence type="ECO:0000256" key="2">
    <source>
        <dbReference type="ARBA" id="ARBA00022475"/>
    </source>
</evidence>
<feature type="transmembrane region" description="Helical" evidence="6">
    <location>
        <begin position="183"/>
        <end position="204"/>
    </location>
</feature>
<feature type="transmembrane region" description="Helical" evidence="6">
    <location>
        <begin position="337"/>
        <end position="357"/>
    </location>
</feature>
<organism evidence="7 8">
    <name type="scientific">Nocardioides marinisabuli</name>
    <dbReference type="NCBI Taxonomy" id="419476"/>
    <lineage>
        <taxon>Bacteria</taxon>
        <taxon>Bacillati</taxon>
        <taxon>Actinomycetota</taxon>
        <taxon>Actinomycetes</taxon>
        <taxon>Propionibacteriales</taxon>
        <taxon>Nocardioidaceae</taxon>
        <taxon>Nocardioides</taxon>
    </lineage>
</organism>
<evidence type="ECO:0000256" key="3">
    <source>
        <dbReference type="ARBA" id="ARBA00022692"/>
    </source>
</evidence>
<keyword evidence="5 6" id="KW-0472">Membrane</keyword>
<evidence type="ECO:0000256" key="4">
    <source>
        <dbReference type="ARBA" id="ARBA00022989"/>
    </source>
</evidence>
<evidence type="ECO:0000256" key="1">
    <source>
        <dbReference type="ARBA" id="ARBA00004651"/>
    </source>
</evidence>
<dbReference type="RefSeq" id="WP_179613900.1">
    <property type="nucleotide sequence ID" value="NZ_CP059163.1"/>
</dbReference>
<keyword evidence="8" id="KW-1185">Reference proteome</keyword>
<dbReference type="EMBL" id="JACCBE010000001">
    <property type="protein sequence ID" value="NYD55946.1"/>
    <property type="molecule type" value="Genomic_DNA"/>
</dbReference>
<dbReference type="PANTHER" id="PTHR30250:SF26">
    <property type="entry name" value="PSMA PROTEIN"/>
    <property type="match status" value="1"/>
</dbReference>
<proteinExistence type="predicted"/>
<evidence type="ECO:0000256" key="6">
    <source>
        <dbReference type="SAM" id="Phobius"/>
    </source>
</evidence>
<evidence type="ECO:0000313" key="8">
    <source>
        <dbReference type="Proteomes" id="UP000516957"/>
    </source>
</evidence>
<dbReference type="GO" id="GO:0005886">
    <property type="term" value="C:plasma membrane"/>
    <property type="evidence" value="ECO:0007669"/>
    <property type="project" value="UniProtKB-SubCell"/>
</dbReference>
<protein>
    <submittedName>
        <fullName evidence="7">O-antigen/teichoic acid export membrane protein</fullName>
    </submittedName>
</protein>
<dbReference type="Proteomes" id="UP000516957">
    <property type="component" value="Unassembled WGS sequence"/>
</dbReference>
<feature type="transmembrane region" description="Helical" evidence="6">
    <location>
        <begin position="265"/>
        <end position="285"/>
    </location>
</feature>
<feature type="transmembrane region" description="Helical" evidence="6">
    <location>
        <begin position="127"/>
        <end position="145"/>
    </location>
</feature>
<accession>A0A7Y9EY62</accession>
<reference evidence="7 8" key="1">
    <citation type="submission" date="2020-07" db="EMBL/GenBank/DDBJ databases">
        <title>Sequencing the genomes of 1000 actinobacteria strains.</title>
        <authorList>
            <person name="Klenk H.-P."/>
        </authorList>
    </citation>
    <scope>NUCLEOTIDE SEQUENCE [LARGE SCALE GENOMIC DNA]</scope>
    <source>
        <strain evidence="7 8">DSM 18965</strain>
    </source>
</reference>
<dbReference type="AlphaFoldDB" id="A0A7Y9EY62"/>
<keyword evidence="4 6" id="KW-1133">Transmembrane helix</keyword>
<dbReference type="PANTHER" id="PTHR30250">
    <property type="entry name" value="PST FAMILY PREDICTED COLANIC ACID TRANSPORTER"/>
    <property type="match status" value="1"/>
</dbReference>
<keyword evidence="3 6" id="KW-0812">Transmembrane</keyword>
<keyword evidence="2" id="KW-1003">Cell membrane</keyword>
<feature type="transmembrane region" description="Helical" evidence="6">
    <location>
        <begin position="242"/>
        <end position="259"/>
    </location>
</feature>
<sequence>MTGLAGPTARRSALLRTAGRLGWGVADQGVSSAKNFVLGVFVATTLGAQSLGALGLVLVTYAIVLQAARGLATDPLMVRYTGTEPRAWRSSSAAATAMATAVGVVAGAVCLAGGAVLTRWVSGEGGAAFTALAPCLPLLALQDSYRYAFFAAGRGGAACATDMVWAVSLVLLLPLGAPLGLDGIAWAVVAFGAGAGLSTLFAAWQARTLPDPRRVVWWWREHRDLGSRFLGENMTLGVGQQVTVLVVAAVAGLGALGAIRGAEMLIGPVASLLMGISQVAVPEAVRARARGRTALERLCRALSGGLAAVALLWGVLVFVVLPYGLGDRLLGEVWQDAHALLPAVVVGATAGCLHVGPSAGLRALGRADLTLRMQALVTTMYAVMGTAGAAYAGAGGMVWGTAAASCLGAVVWWTALDRAARAALPLPPATALVPAEELDGRVA</sequence>
<comment type="caution">
    <text evidence="7">The sequence shown here is derived from an EMBL/GenBank/DDBJ whole genome shotgun (WGS) entry which is preliminary data.</text>
</comment>